<proteinExistence type="predicted"/>
<dbReference type="AlphaFoldDB" id="A0A518VEQ6"/>
<dbReference type="OrthoDB" id="2184390at2"/>
<gene>
    <name evidence="1" type="ORF">EEL30_26295</name>
</gene>
<dbReference type="EMBL" id="CP033464">
    <property type="protein sequence ID" value="QDX95467.1"/>
    <property type="molecule type" value="Genomic_DNA"/>
</dbReference>
<dbReference type="Proteomes" id="UP000319432">
    <property type="component" value="Chromosome"/>
</dbReference>
<organism evidence="1 2">
    <name type="scientific">Brevibacillus laterosporus</name>
    <name type="common">Bacillus laterosporus</name>
    <dbReference type="NCBI Taxonomy" id="1465"/>
    <lineage>
        <taxon>Bacteria</taxon>
        <taxon>Bacillati</taxon>
        <taxon>Bacillota</taxon>
        <taxon>Bacilli</taxon>
        <taxon>Bacillales</taxon>
        <taxon>Paenibacillaceae</taxon>
        <taxon>Brevibacillus</taxon>
    </lineage>
</organism>
<sequence>MTEDVHRYQVIYDLYLSDKKMTAEEIAECHKIDQSTVYRDVKEAVKTLSVLMFGVDGVHFNM</sequence>
<evidence type="ECO:0008006" key="3">
    <source>
        <dbReference type="Google" id="ProtNLM"/>
    </source>
</evidence>
<dbReference type="SUPFAM" id="SSF46785">
    <property type="entry name" value="Winged helix' DNA-binding domain"/>
    <property type="match status" value="1"/>
</dbReference>
<evidence type="ECO:0000313" key="1">
    <source>
        <dbReference type="EMBL" id="QDX95467.1"/>
    </source>
</evidence>
<keyword evidence="2" id="KW-1185">Reference proteome</keyword>
<name>A0A518VEQ6_BRELA</name>
<accession>A0A518VEQ6</accession>
<evidence type="ECO:0000313" key="2">
    <source>
        <dbReference type="Proteomes" id="UP000319432"/>
    </source>
</evidence>
<reference evidence="1 2" key="1">
    <citation type="submission" date="2018-11" db="EMBL/GenBank/DDBJ databases">
        <title>Phylogenetic determinants of toxin gene distribution in genomes of Brevibacillus laterosporus.</title>
        <authorList>
            <person name="Glare T.R."/>
            <person name="Durrant A."/>
            <person name="Berry C."/>
            <person name="Palma L."/>
            <person name="Ormskirk M."/>
            <person name="Cox M.O."/>
        </authorList>
    </citation>
    <scope>NUCLEOTIDE SEQUENCE [LARGE SCALE GENOMIC DNA]</scope>
    <source>
        <strain evidence="1 2">1821L</strain>
    </source>
</reference>
<dbReference type="InterPro" id="IPR036390">
    <property type="entry name" value="WH_DNA-bd_sf"/>
</dbReference>
<protein>
    <recommendedName>
        <fullName evidence="3">HTH domain-containing protein</fullName>
    </recommendedName>
</protein>